<accession>A0A9W8JWZ9</accession>
<organism evidence="2 3">
    <name type="scientific">Agrocybe chaxingu</name>
    <dbReference type="NCBI Taxonomy" id="84603"/>
    <lineage>
        <taxon>Eukaryota</taxon>
        <taxon>Fungi</taxon>
        <taxon>Dikarya</taxon>
        <taxon>Basidiomycota</taxon>
        <taxon>Agaricomycotina</taxon>
        <taxon>Agaricomycetes</taxon>
        <taxon>Agaricomycetidae</taxon>
        <taxon>Agaricales</taxon>
        <taxon>Agaricineae</taxon>
        <taxon>Strophariaceae</taxon>
        <taxon>Agrocybe</taxon>
    </lineage>
</organism>
<name>A0A9W8JWZ9_9AGAR</name>
<feature type="compositionally biased region" description="Polar residues" evidence="1">
    <location>
        <begin position="1"/>
        <end position="12"/>
    </location>
</feature>
<dbReference type="Proteomes" id="UP001148786">
    <property type="component" value="Unassembled WGS sequence"/>
</dbReference>
<evidence type="ECO:0000256" key="1">
    <source>
        <dbReference type="SAM" id="MobiDB-lite"/>
    </source>
</evidence>
<gene>
    <name evidence="2" type="ORF">NLJ89_g7348</name>
</gene>
<dbReference type="EMBL" id="JANKHO010000868">
    <property type="protein sequence ID" value="KAJ3505565.1"/>
    <property type="molecule type" value="Genomic_DNA"/>
</dbReference>
<reference evidence="2" key="1">
    <citation type="submission" date="2022-07" db="EMBL/GenBank/DDBJ databases">
        <title>Genome Sequence of Agrocybe chaxingu.</title>
        <authorList>
            <person name="Buettner E."/>
        </authorList>
    </citation>
    <scope>NUCLEOTIDE SEQUENCE</scope>
    <source>
        <strain evidence="2">MP-N11</strain>
    </source>
</reference>
<comment type="caution">
    <text evidence="2">The sequence shown here is derived from an EMBL/GenBank/DDBJ whole genome shotgun (WGS) entry which is preliminary data.</text>
</comment>
<sequence>MSMSPSATSLDPQQLPLHNVPGQAVGVTFSPQGERCDEESNAGPDKAPARPVPQLPPLARQPSSNKKAPDLPQPKPSWFNKFLLFFLPSSRKQADEAQPSAPVPVILKENKPRIITDLRIQIGENRDTATICIVEVLHRRADEETNVELYLNAQAPRSGEAVVGRLVQATLVVKFLDPNSLNPIAIEHHGSLDAEPAPNAASVTEGTENAFSVAGKLAKDPEVTVQYGKKKNVTSAVDNAPIVHGSGLVDVDQEMRWVWEVTGSGPSNVGGINKHGFLLRIGKRLPVKAHIRVSCLCGKDLYSKPGGNGLLEVLLTETEIDKIEQQAEGEEVEGDA</sequence>
<evidence type="ECO:0000313" key="2">
    <source>
        <dbReference type="EMBL" id="KAJ3505565.1"/>
    </source>
</evidence>
<evidence type="ECO:0000313" key="3">
    <source>
        <dbReference type="Proteomes" id="UP001148786"/>
    </source>
</evidence>
<proteinExistence type="predicted"/>
<dbReference type="AlphaFoldDB" id="A0A9W8JWZ9"/>
<keyword evidence="3" id="KW-1185">Reference proteome</keyword>
<protein>
    <submittedName>
        <fullName evidence="2">Uncharacterized protein</fullName>
    </submittedName>
</protein>
<feature type="region of interest" description="Disordered" evidence="1">
    <location>
        <begin position="1"/>
        <end position="74"/>
    </location>
</feature>